<feature type="domain" description="DUF4874" evidence="3">
    <location>
        <begin position="44"/>
        <end position="215"/>
    </location>
</feature>
<evidence type="ECO:0000259" key="2">
    <source>
        <dbReference type="Pfam" id="PF16116"/>
    </source>
</evidence>
<sequence>MRFMCKRAFISLYAVLLLMLSISVVTAQTLNTRTYQASNVNFANPERGFFIQRTPLWRAGQRIALDPTDLAEAYAAGISLVRTYYLLERYRDRPLDTFVLEALQADMHTARSNGFKVILRFAYNFPTNADYQASLDAPLDIVLQHIAQLKPILRAHADVIAHLEAGFIGAWGEWHSSSNRLIDYPERGLNTPARAIISSLLEALPQTRMVALRYPLLKQQLFGVQPLHEEQAFSGEPQARIGAHDDCFLASATNRGTYLNAHNQPQIAHFKAYLHADNRYVVQSGETCNSDTEAQPFVSCRNALAELSYLRWSSLNLDYHPEVIQTWRREGCFEEIARRLGYRLRLIEASAPPAPSQDGTVEVWLRLNNDGFASPYNPRGFALALRSVEGKLYPLKIDQAPDPRLWLPERPIFVQVRAKLPDKLPEGSYELMLSLPAPEPSLSSDPRYSIRLANEGLWDAGTGYHALGLWLKAGASQ</sequence>
<dbReference type="InterPro" id="IPR032379">
    <property type="entry name" value="DUF4874"/>
</dbReference>
<dbReference type="Proteomes" id="UP000229681">
    <property type="component" value="Unassembled WGS sequence"/>
</dbReference>
<protein>
    <recommendedName>
        <fullName evidence="6">DUF4832 domain-containing protein</fullName>
    </recommendedName>
</protein>
<dbReference type="AlphaFoldDB" id="A0A2M8PET0"/>
<organism evidence="4 5">
    <name type="scientific">Candidatus Thermofonsia Clade 1 bacterium</name>
    <dbReference type="NCBI Taxonomy" id="2364210"/>
    <lineage>
        <taxon>Bacteria</taxon>
        <taxon>Bacillati</taxon>
        <taxon>Chloroflexota</taxon>
        <taxon>Candidatus Thermofontia</taxon>
        <taxon>Candidatus Thermofonsia Clade 1</taxon>
    </lineage>
</organism>
<name>A0A2M8PET0_9CHLR</name>
<evidence type="ECO:0000313" key="5">
    <source>
        <dbReference type="Proteomes" id="UP000229681"/>
    </source>
</evidence>
<evidence type="ECO:0008006" key="6">
    <source>
        <dbReference type="Google" id="ProtNLM"/>
    </source>
</evidence>
<keyword evidence="1" id="KW-0732">Signal</keyword>
<feature type="chain" id="PRO_5014915644" description="DUF4832 domain-containing protein" evidence="1">
    <location>
        <begin position="28"/>
        <end position="477"/>
    </location>
</feature>
<evidence type="ECO:0000259" key="3">
    <source>
        <dbReference type="Pfam" id="PF16173"/>
    </source>
</evidence>
<dbReference type="EMBL" id="PGTM01000085">
    <property type="protein sequence ID" value="PJF36038.1"/>
    <property type="molecule type" value="Genomic_DNA"/>
</dbReference>
<comment type="caution">
    <text evidence="4">The sequence shown here is derived from an EMBL/GenBank/DDBJ whole genome shotgun (WGS) entry which is preliminary data.</text>
</comment>
<evidence type="ECO:0000256" key="1">
    <source>
        <dbReference type="SAM" id="SignalP"/>
    </source>
</evidence>
<proteinExistence type="predicted"/>
<feature type="signal peptide" evidence="1">
    <location>
        <begin position="1"/>
        <end position="27"/>
    </location>
</feature>
<accession>A0A2M8PET0</accession>
<dbReference type="InterPro" id="IPR032267">
    <property type="entry name" value="DUF4832"/>
</dbReference>
<feature type="domain" description="DUF4832" evidence="2">
    <location>
        <begin position="240"/>
        <end position="454"/>
    </location>
</feature>
<gene>
    <name evidence="4" type="ORF">CUN49_07535</name>
</gene>
<reference evidence="4 5" key="1">
    <citation type="submission" date="2017-11" db="EMBL/GenBank/DDBJ databases">
        <title>Evolution of Phototrophy in the Chloroflexi Phylum Driven by Horizontal Gene Transfer.</title>
        <authorList>
            <person name="Ward L.M."/>
            <person name="Hemp J."/>
            <person name="Shih P.M."/>
            <person name="Mcglynn S.E."/>
            <person name="Fischer W."/>
        </authorList>
    </citation>
    <scope>NUCLEOTIDE SEQUENCE [LARGE SCALE GENOMIC DNA]</scope>
    <source>
        <strain evidence="4">JP3_13</strain>
    </source>
</reference>
<dbReference type="Pfam" id="PF16173">
    <property type="entry name" value="DUF4874"/>
    <property type="match status" value="1"/>
</dbReference>
<dbReference type="Pfam" id="PF16116">
    <property type="entry name" value="DUF4832"/>
    <property type="match status" value="1"/>
</dbReference>
<evidence type="ECO:0000313" key="4">
    <source>
        <dbReference type="EMBL" id="PJF36038.1"/>
    </source>
</evidence>